<keyword evidence="7" id="KW-0675">Receptor</keyword>
<keyword evidence="3" id="KW-1003">Cell membrane</keyword>
<evidence type="ECO:0000259" key="10">
    <source>
        <dbReference type="Pfam" id="PF00060"/>
    </source>
</evidence>
<protein>
    <recommendedName>
        <fullName evidence="10">Ionotropic glutamate receptor C-terminal domain-containing protein</fullName>
    </recommendedName>
</protein>
<feature type="domain" description="Ionotropic glutamate receptor C-terminal" evidence="10">
    <location>
        <begin position="169"/>
        <end position="288"/>
    </location>
</feature>
<evidence type="ECO:0000313" key="11">
    <source>
        <dbReference type="EMBL" id="KZC11844.1"/>
    </source>
</evidence>
<evidence type="ECO:0000256" key="7">
    <source>
        <dbReference type="ARBA" id="ARBA00023170"/>
    </source>
</evidence>
<evidence type="ECO:0000256" key="2">
    <source>
        <dbReference type="ARBA" id="ARBA00008685"/>
    </source>
</evidence>
<dbReference type="Proteomes" id="UP000076502">
    <property type="component" value="Unassembled WGS sequence"/>
</dbReference>
<proteinExistence type="inferred from homology"/>
<comment type="subcellular location">
    <subcellularLocation>
        <location evidence="1">Cell membrane</location>
        <topology evidence="1">Multi-pass membrane protein</topology>
    </subcellularLocation>
</comment>
<feature type="transmembrane region" description="Helical" evidence="9">
    <location>
        <begin position="170"/>
        <end position="192"/>
    </location>
</feature>
<evidence type="ECO:0000256" key="6">
    <source>
        <dbReference type="ARBA" id="ARBA00023136"/>
    </source>
</evidence>
<evidence type="ECO:0000256" key="8">
    <source>
        <dbReference type="ARBA" id="ARBA00023180"/>
    </source>
</evidence>
<dbReference type="STRING" id="178035.A0A154PK58"/>
<keyword evidence="8" id="KW-0325">Glycoprotein</keyword>
<dbReference type="Gene3D" id="1.10.287.70">
    <property type="match status" value="1"/>
</dbReference>
<dbReference type="AlphaFoldDB" id="A0A154PK58"/>
<sequence>MSSEIRVLSHLVIPNRNNGTGLCAQSEKIRGNMNIIYLTILFALTAAETCVRFLKNADEKRIFHTVPGQIWRWNSVAQEFEEIQAVKLNGTAVCSVKMANNLRGKTIVVAADIMHPYIMRKSNDTAVTGFIGDIWTILEEFMGFKYALFVQSDGTEVLQQWYTNVFSQGVWLTILIFTLATVVVIIGVHYLVKITRTNHANHDEEFSSASFNLLVVLGSLSGQGCEKIPASWPLRLIVLSHLITGMLLSGGFSSTLTSYLAIRGKSVPLTSLEDALQKRSHSVCVRNDSSAYIHFTVVG</sequence>
<evidence type="ECO:0000256" key="3">
    <source>
        <dbReference type="ARBA" id="ARBA00022475"/>
    </source>
</evidence>
<dbReference type="InterPro" id="IPR052192">
    <property type="entry name" value="Insect_Ionotropic_Sensory_Rcpt"/>
</dbReference>
<dbReference type="GO" id="GO:0005886">
    <property type="term" value="C:plasma membrane"/>
    <property type="evidence" value="ECO:0007669"/>
    <property type="project" value="UniProtKB-SubCell"/>
</dbReference>
<dbReference type="EMBL" id="KQ434931">
    <property type="protein sequence ID" value="KZC11844.1"/>
    <property type="molecule type" value="Genomic_DNA"/>
</dbReference>
<reference evidence="11 12" key="1">
    <citation type="submission" date="2015-07" db="EMBL/GenBank/DDBJ databases">
        <title>The genome of Dufourea novaeangliae.</title>
        <authorList>
            <person name="Pan H."/>
            <person name="Kapheim K."/>
        </authorList>
    </citation>
    <scope>NUCLEOTIDE SEQUENCE [LARGE SCALE GENOMIC DNA]</scope>
    <source>
        <strain evidence="11">0120121106</strain>
        <tissue evidence="11">Whole body</tissue>
    </source>
</reference>
<comment type="similarity">
    <text evidence="2">Belongs to the glutamate-gated ion channel (TC 1.A.10.1) family.</text>
</comment>
<organism evidence="11 12">
    <name type="scientific">Dufourea novaeangliae</name>
    <name type="common">Sweat bee</name>
    <dbReference type="NCBI Taxonomy" id="178035"/>
    <lineage>
        <taxon>Eukaryota</taxon>
        <taxon>Metazoa</taxon>
        <taxon>Ecdysozoa</taxon>
        <taxon>Arthropoda</taxon>
        <taxon>Hexapoda</taxon>
        <taxon>Insecta</taxon>
        <taxon>Pterygota</taxon>
        <taxon>Neoptera</taxon>
        <taxon>Endopterygota</taxon>
        <taxon>Hymenoptera</taxon>
        <taxon>Apocrita</taxon>
        <taxon>Aculeata</taxon>
        <taxon>Apoidea</taxon>
        <taxon>Anthophila</taxon>
        <taxon>Halictidae</taxon>
        <taxon>Rophitinae</taxon>
        <taxon>Dufourea</taxon>
    </lineage>
</organism>
<evidence type="ECO:0000313" key="12">
    <source>
        <dbReference type="Proteomes" id="UP000076502"/>
    </source>
</evidence>
<evidence type="ECO:0000256" key="1">
    <source>
        <dbReference type="ARBA" id="ARBA00004651"/>
    </source>
</evidence>
<keyword evidence="5 9" id="KW-1133">Transmembrane helix</keyword>
<evidence type="ECO:0000256" key="9">
    <source>
        <dbReference type="SAM" id="Phobius"/>
    </source>
</evidence>
<dbReference type="PANTHER" id="PTHR42643">
    <property type="entry name" value="IONOTROPIC RECEPTOR 20A-RELATED"/>
    <property type="match status" value="1"/>
</dbReference>
<keyword evidence="6 9" id="KW-0472">Membrane</keyword>
<dbReference type="GO" id="GO:0050906">
    <property type="term" value="P:detection of stimulus involved in sensory perception"/>
    <property type="evidence" value="ECO:0007669"/>
    <property type="project" value="UniProtKB-ARBA"/>
</dbReference>
<dbReference type="GO" id="GO:0015276">
    <property type="term" value="F:ligand-gated monoatomic ion channel activity"/>
    <property type="evidence" value="ECO:0007669"/>
    <property type="project" value="InterPro"/>
</dbReference>
<keyword evidence="12" id="KW-1185">Reference proteome</keyword>
<accession>A0A154PK58</accession>
<evidence type="ECO:0000256" key="5">
    <source>
        <dbReference type="ARBA" id="ARBA00022989"/>
    </source>
</evidence>
<dbReference type="PANTHER" id="PTHR42643:SF24">
    <property type="entry name" value="IONOTROPIC RECEPTOR 60A"/>
    <property type="match status" value="1"/>
</dbReference>
<evidence type="ECO:0000256" key="4">
    <source>
        <dbReference type="ARBA" id="ARBA00022692"/>
    </source>
</evidence>
<feature type="transmembrane region" description="Helical" evidence="9">
    <location>
        <begin position="35"/>
        <end position="54"/>
    </location>
</feature>
<name>A0A154PK58_DUFNO</name>
<dbReference type="Pfam" id="PF00060">
    <property type="entry name" value="Lig_chan"/>
    <property type="match status" value="1"/>
</dbReference>
<keyword evidence="4 9" id="KW-0812">Transmembrane</keyword>
<gene>
    <name evidence="11" type="ORF">WN55_03683</name>
</gene>
<dbReference type="InterPro" id="IPR001320">
    <property type="entry name" value="Iontro_rcpt_C"/>
</dbReference>